<dbReference type="Gene3D" id="3.40.50.720">
    <property type="entry name" value="NAD(P)-binding Rossmann-like Domain"/>
    <property type="match status" value="1"/>
</dbReference>
<dbReference type="EMBL" id="KN822971">
    <property type="protein sequence ID" value="KIO30500.1"/>
    <property type="molecule type" value="Genomic_DNA"/>
</dbReference>
<gene>
    <name evidence="2" type="ORF">M407DRAFT_5574</name>
</gene>
<dbReference type="GO" id="GO:0016651">
    <property type="term" value="F:oxidoreductase activity, acting on NAD(P)H"/>
    <property type="evidence" value="ECO:0007669"/>
    <property type="project" value="InterPro"/>
</dbReference>
<dbReference type="SUPFAM" id="SSF50129">
    <property type="entry name" value="GroES-like"/>
    <property type="match status" value="1"/>
</dbReference>
<dbReference type="CDD" id="cd08249">
    <property type="entry name" value="enoyl_reductase_like"/>
    <property type="match status" value="1"/>
</dbReference>
<dbReference type="InterPro" id="IPR013154">
    <property type="entry name" value="ADH-like_N"/>
</dbReference>
<evidence type="ECO:0000313" key="2">
    <source>
        <dbReference type="EMBL" id="KIO30500.1"/>
    </source>
</evidence>
<name>A0A0C3QG22_9AGAM</name>
<accession>A0A0C3QG22</accession>
<dbReference type="PANTHER" id="PTHR45348">
    <property type="entry name" value="HYPOTHETICAL OXIDOREDUCTASE (EUROFUNG)"/>
    <property type="match status" value="1"/>
</dbReference>
<dbReference type="OrthoDB" id="3233595at2759"/>
<organism evidence="2 3">
    <name type="scientific">Tulasnella calospora MUT 4182</name>
    <dbReference type="NCBI Taxonomy" id="1051891"/>
    <lineage>
        <taxon>Eukaryota</taxon>
        <taxon>Fungi</taxon>
        <taxon>Dikarya</taxon>
        <taxon>Basidiomycota</taxon>
        <taxon>Agaricomycotina</taxon>
        <taxon>Agaricomycetes</taxon>
        <taxon>Cantharellales</taxon>
        <taxon>Tulasnellaceae</taxon>
        <taxon>Tulasnella</taxon>
    </lineage>
</organism>
<dbReference type="STRING" id="1051891.A0A0C3QG22"/>
<dbReference type="InterPro" id="IPR011032">
    <property type="entry name" value="GroES-like_sf"/>
</dbReference>
<evidence type="ECO:0000259" key="1">
    <source>
        <dbReference type="SMART" id="SM00829"/>
    </source>
</evidence>
<dbReference type="HOGENOM" id="CLU_026673_16_5_1"/>
<sequence>MASHRALLFDGPGLPLEIRQRPTPPVGPNQVLIRIQACGVNPVDWKTADLGWCVTQWPATMGCDGAGVIVAVGSDVTRVRVGDRVFMNGWMDNPDTCTFQEYALMEDSMVGKIPDFMPIQEASGISMASFTAFVGLFHETGAEVPLPPNARAHVPEDSFLNYNHMDTGASENYQWPPDLSKFGWCITVLGGSSSVGQFMIQYARIAGFRKILTTASPSNHAYLRTLGATHCFDRTATASDIAAIASPTTFQASAVGTNQPQSTEYTPLVFDAIGSTQTATMGVDILSCLTPVPMSRILVSPSVEDIPTVVEDVDYRGIYALVGALWDLSLPYFIGMEEWLAAGEIVPNRIQVVGTVEQAHEALAMSRRGVSGVKLVMTMP</sequence>
<dbReference type="AlphaFoldDB" id="A0A0C3QG22"/>
<dbReference type="Gene3D" id="3.90.180.10">
    <property type="entry name" value="Medium-chain alcohol dehydrogenases, catalytic domain"/>
    <property type="match status" value="1"/>
</dbReference>
<dbReference type="InterPro" id="IPR020843">
    <property type="entry name" value="ER"/>
</dbReference>
<dbReference type="InterPro" id="IPR047122">
    <property type="entry name" value="Trans-enoyl_RdTase-like"/>
</dbReference>
<dbReference type="SMART" id="SM00829">
    <property type="entry name" value="PKS_ER"/>
    <property type="match status" value="1"/>
</dbReference>
<dbReference type="SUPFAM" id="SSF51735">
    <property type="entry name" value="NAD(P)-binding Rossmann-fold domains"/>
    <property type="match status" value="1"/>
</dbReference>
<feature type="domain" description="Enoyl reductase (ER)" evidence="1">
    <location>
        <begin position="13"/>
        <end position="377"/>
    </location>
</feature>
<dbReference type="PANTHER" id="PTHR45348:SF3">
    <property type="entry name" value="ENOYL REDUCTASE (ER) DOMAIN-CONTAINING PROTEIN"/>
    <property type="match status" value="1"/>
</dbReference>
<proteinExistence type="predicted"/>
<dbReference type="InterPro" id="IPR036291">
    <property type="entry name" value="NAD(P)-bd_dom_sf"/>
</dbReference>
<evidence type="ECO:0000313" key="3">
    <source>
        <dbReference type="Proteomes" id="UP000054248"/>
    </source>
</evidence>
<protein>
    <recommendedName>
        <fullName evidence="1">Enoyl reductase (ER) domain-containing protein</fullName>
    </recommendedName>
</protein>
<dbReference type="Proteomes" id="UP000054248">
    <property type="component" value="Unassembled WGS sequence"/>
</dbReference>
<reference evidence="2 3" key="1">
    <citation type="submission" date="2014-04" db="EMBL/GenBank/DDBJ databases">
        <authorList>
            <consortium name="DOE Joint Genome Institute"/>
            <person name="Kuo A."/>
            <person name="Girlanda M."/>
            <person name="Perotto S."/>
            <person name="Kohler A."/>
            <person name="Nagy L.G."/>
            <person name="Floudas D."/>
            <person name="Copeland A."/>
            <person name="Barry K.W."/>
            <person name="Cichocki N."/>
            <person name="Veneault-Fourrey C."/>
            <person name="LaButti K."/>
            <person name="Lindquist E.A."/>
            <person name="Lipzen A."/>
            <person name="Lundell T."/>
            <person name="Morin E."/>
            <person name="Murat C."/>
            <person name="Sun H."/>
            <person name="Tunlid A."/>
            <person name="Henrissat B."/>
            <person name="Grigoriev I.V."/>
            <person name="Hibbett D.S."/>
            <person name="Martin F."/>
            <person name="Nordberg H.P."/>
            <person name="Cantor M.N."/>
            <person name="Hua S.X."/>
        </authorList>
    </citation>
    <scope>NUCLEOTIDE SEQUENCE [LARGE SCALE GENOMIC DNA]</scope>
    <source>
        <strain evidence="2 3">MUT 4182</strain>
    </source>
</reference>
<keyword evidence="3" id="KW-1185">Reference proteome</keyword>
<dbReference type="Pfam" id="PF08240">
    <property type="entry name" value="ADH_N"/>
    <property type="match status" value="1"/>
</dbReference>
<reference evidence="3" key="2">
    <citation type="submission" date="2015-01" db="EMBL/GenBank/DDBJ databases">
        <title>Evolutionary Origins and Diversification of the Mycorrhizal Mutualists.</title>
        <authorList>
            <consortium name="DOE Joint Genome Institute"/>
            <consortium name="Mycorrhizal Genomics Consortium"/>
            <person name="Kohler A."/>
            <person name="Kuo A."/>
            <person name="Nagy L.G."/>
            <person name="Floudas D."/>
            <person name="Copeland A."/>
            <person name="Barry K.W."/>
            <person name="Cichocki N."/>
            <person name="Veneault-Fourrey C."/>
            <person name="LaButti K."/>
            <person name="Lindquist E.A."/>
            <person name="Lipzen A."/>
            <person name="Lundell T."/>
            <person name="Morin E."/>
            <person name="Murat C."/>
            <person name="Riley R."/>
            <person name="Ohm R."/>
            <person name="Sun H."/>
            <person name="Tunlid A."/>
            <person name="Henrissat B."/>
            <person name="Grigoriev I.V."/>
            <person name="Hibbett D.S."/>
            <person name="Martin F."/>
        </authorList>
    </citation>
    <scope>NUCLEOTIDE SEQUENCE [LARGE SCALE GENOMIC DNA]</scope>
    <source>
        <strain evidence="3">MUT 4182</strain>
    </source>
</reference>